<feature type="signal peptide" evidence="1">
    <location>
        <begin position="1"/>
        <end position="18"/>
    </location>
</feature>
<keyword evidence="1" id="KW-0732">Signal</keyword>
<keyword evidence="3" id="KW-1185">Reference proteome</keyword>
<organism evidence="2 3">
    <name type="scientific">Tilletia horrida</name>
    <dbReference type="NCBI Taxonomy" id="155126"/>
    <lineage>
        <taxon>Eukaryota</taxon>
        <taxon>Fungi</taxon>
        <taxon>Dikarya</taxon>
        <taxon>Basidiomycota</taxon>
        <taxon>Ustilaginomycotina</taxon>
        <taxon>Exobasidiomycetes</taxon>
        <taxon>Tilletiales</taxon>
        <taxon>Tilletiaceae</taxon>
        <taxon>Tilletia</taxon>
    </lineage>
</organism>
<dbReference type="AlphaFoldDB" id="A0AAN6GPD3"/>
<accession>A0AAN6GPD3</accession>
<evidence type="ECO:0000313" key="3">
    <source>
        <dbReference type="Proteomes" id="UP001176517"/>
    </source>
</evidence>
<name>A0AAN6GPD3_9BASI</name>
<protein>
    <recommendedName>
        <fullName evidence="4">Fibronectin type-III domain-containing protein</fullName>
    </recommendedName>
</protein>
<feature type="chain" id="PRO_5042836175" description="Fibronectin type-III domain-containing protein" evidence="1">
    <location>
        <begin position="19"/>
        <end position="269"/>
    </location>
</feature>
<evidence type="ECO:0000256" key="1">
    <source>
        <dbReference type="SAM" id="SignalP"/>
    </source>
</evidence>
<evidence type="ECO:0000313" key="2">
    <source>
        <dbReference type="EMBL" id="KAK0548013.1"/>
    </source>
</evidence>
<dbReference type="EMBL" id="JAPDMZ010000146">
    <property type="protein sequence ID" value="KAK0548013.1"/>
    <property type="molecule type" value="Genomic_DNA"/>
</dbReference>
<gene>
    <name evidence="2" type="ORF">OC846_004641</name>
</gene>
<evidence type="ECO:0008006" key="4">
    <source>
        <dbReference type="Google" id="ProtNLM"/>
    </source>
</evidence>
<proteinExistence type="predicted"/>
<reference evidence="2" key="1">
    <citation type="journal article" date="2023" name="PhytoFront">
        <title>Draft Genome Resources of Seven Strains of Tilletia horrida, Causal Agent of Kernel Smut of Rice.</title>
        <authorList>
            <person name="Khanal S."/>
            <person name="Antony Babu S."/>
            <person name="Zhou X.G."/>
        </authorList>
    </citation>
    <scope>NUCLEOTIDE SEQUENCE</scope>
    <source>
        <strain evidence="2">TX6</strain>
    </source>
</reference>
<dbReference type="Proteomes" id="UP001176517">
    <property type="component" value="Unassembled WGS sequence"/>
</dbReference>
<comment type="caution">
    <text evidence="2">The sequence shown here is derived from an EMBL/GenBank/DDBJ whole genome shotgun (WGS) entry which is preliminary data.</text>
</comment>
<sequence>MVSLRALALAVLAGVTLASPLDKSEIQNLVPRQSTTWNDPYIKKPYAFAAQAVGNCNYQITFRRDGFDSRHTIRFYATYPGSSTRREITPVTRSWTTSRTGIADYGLYTVPNGNNYVISVHRFTGICASGSSGSAPSSLFVRSTLGDGYTYRNDFISPAITPVTATLPLPPTNLRVVKVAGTTGNYTASWSPSSSATGGYYALIRIRVYASELGGFVPGTRTMVTSPGQTSVTFKIYSRDELDSVAVSSQAATDVVSDPTIIPIVAPSA</sequence>